<protein>
    <submittedName>
        <fullName evidence="2">Uncharacterized protein</fullName>
    </submittedName>
</protein>
<dbReference type="Proteomes" id="UP000290560">
    <property type="component" value="Unassembled WGS sequence"/>
</dbReference>
<feature type="region of interest" description="Disordered" evidence="1">
    <location>
        <begin position="103"/>
        <end position="125"/>
    </location>
</feature>
<dbReference type="AlphaFoldDB" id="A0A445MKQ6"/>
<evidence type="ECO:0000313" key="2">
    <source>
        <dbReference type="EMBL" id="RZR74788.1"/>
    </source>
</evidence>
<accession>A0A445MKQ6</accession>
<reference evidence="2" key="1">
    <citation type="journal article" date="2018" name="Data Brief">
        <title>Genome sequence data from 17 accessions of Ensete ventricosum, a staple food crop for millions in Ethiopia.</title>
        <authorList>
            <person name="Yemataw Z."/>
            <person name="Muzemil S."/>
            <person name="Ambachew D."/>
            <person name="Tripathi L."/>
            <person name="Tesfaye K."/>
            <person name="Chala A."/>
            <person name="Farbos A."/>
            <person name="O'Neill P."/>
            <person name="Moore K."/>
            <person name="Grant M."/>
            <person name="Studholme D.J."/>
        </authorList>
    </citation>
    <scope>NUCLEOTIDE SEQUENCE [LARGE SCALE GENOMIC DNA]</scope>
    <source>
        <tissue evidence="2">Leaf</tissue>
    </source>
</reference>
<organism evidence="2">
    <name type="scientific">Ensete ventricosum</name>
    <name type="common">Abyssinian banana</name>
    <name type="synonym">Musa ensete</name>
    <dbReference type="NCBI Taxonomy" id="4639"/>
    <lineage>
        <taxon>Eukaryota</taxon>
        <taxon>Viridiplantae</taxon>
        <taxon>Streptophyta</taxon>
        <taxon>Embryophyta</taxon>
        <taxon>Tracheophyta</taxon>
        <taxon>Spermatophyta</taxon>
        <taxon>Magnoliopsida</taxon>
        <taxon>Liliopsida</taxon>
        <taxon>Zingiberales</taxon>
        <taxon>Musaceae</taxon>
        <taxon>Ensete</taxon>
    </lineage>
</organism>
<sequence>MTSHPGESSLPDGSPIACRRGHCTLVGRCACPDTPPIASCQRSGGTIRRSTTAPALTRRLLPTTKGYYSPIGCRACPNTPYVASCRGSGRGLVWHVDSAAPPVDRGDSWSATGPSEDTPRSGRAEDVGSTWLRCGCYVARHVALDHYWPHHSPPHPPTPPPQESFSLLLYGVRLQELC</sequence>
<gene>
    <name evidence="2" type="ORF">BHM03_00043412</name>
</gene>
<name>A0A445MKQ6_ENSVE</name>
<proteinExistence type="predicted"/>
<dbReference type="EMBL" id="KV876392">
    <property type="protein sequence ID" value="RZR74788.1"/>
    <property type="molecule type" value="Genomic_DNA"/>
</dbReference>
<evidence type="ECO:0000256" key="1">
    <source>
        <dbReference type="SAM" id="MobiDB-lite"/>
    </source>
</evidence>